<dbReference type="KEGG" id="nml:Namu_2287"/>
<dbReference type="Gene3D" id="3.30.420.60">
    <property type="entry name" value="eRF1 domain 2"/>
    <property type="match status" value="1"/>
</dbReference>
<accession>C8XKA2</accession>
<dbReference type="Proteomes" id="UP000002218">
    <property type="component" value="Chromosome"/>
</dbReference>
<name>C8XKA2_NAKMY</name>
<evidence type="ECO:0000259" key="1">
    <source>
        <dbReference type="Pfam" id="PF18859"/>
    </source>
</evidence>
<dbReference type="OrthoDB" id="3728778at2"/>
<feature type="domain" description="Actinobacteria/chloroflexi VLRF1 release factor" evidence="1">
    <location>
        <begin position="84"/>
        <end position="215"/>
    </location>
</feature>
<evidence type="ECO:0000313" key="3">
    <source>
        <dbReference type="Proteomes" id="UP000002218"/>
    </source>
</evidence>
<reference evidence="2 3" key="2">
    <citation type="journal article" date="2010" name="Stand. Genomic Sci.">
        <title>Complete genome sequence of Nakamurella multipartita type strain (Y-104).</title>
        <authorList>
            <person name="Tice H."/>
            <person name="Mayilraj S."/>
            <person name="Sims D."/>
            <person name="Lapidus A."/>
            <person name="Nolan M."/>
            <person name="Lucas S."/>
            <person name="Glavina Del Rio T."/>
            <person name="Copeland A."/>
            <person name="Cheng J.F."/>
            <person name="Meincke L."/>
            <person name="Bruce D."/>
            <person name="Goodwin L."/>
            <person name="Pitluck S."/>
            <person name="Ivanova N."/>
            <person name="Mavromatis K."/>
            <person name="Ovchinnikova G."/>
            <person name="Pati A."/>
            <person name="Chen A."/>
            <person name="Palaniappan K."/>
            <person name="Land M."/>
            <person name="Hauser L."/>
            <person name="Chang Y.J."/>
            <person name="Jeffries C.D."/>
            <person name="Detter J.C."/>
            <person name="Brettin T."/>
            <person name="Rohde M."/>
            <person name="Goker M."/>
            <person name="Bristow J."/>
            <person name="Eisen J.A."/>
            <person name="Markowitz V."/>
            <person name="Hugenholtz P."/>
            <person name="Kyrpides N.C."/>
            <person name="Klenk H.P."/>
            <person name="Chen F."/>
        </authorList>
    </citation>
    <scope>NUCLEOTIDE SEQUENCE [LARGE SCALE GENOMIC DNA]</scope>
    <source>
        <strain evidence="3">ATCC 700099 / DSM 44233 / CIP 104796 / JCM 9543 / NBRC 105858 / Y-104</strain>
    </source>
</reference>
<keyword evidence="3" id="KW-1185">Reference proteome</keyword>
<dbReference type="InterPro" id="IPR042226">
    <property type="entry name" value="eFR1_2_sf"/>
</dbReference>
<sequence length="222" mass="23073">MTRRRAVAGGGVEVEVPPERLVGFLSRFGARNGGLADLATDGVTVRIRGGDGTLARIEVPFGPMAVGDREPVEALLAHLAGLGTLGVILVRGGAHSVGLARDGAVLRSSTDRAYLQGRTAAGGWSQQRFARRRGNQRTASLADAADTAVRVLTDPHSPPPAALVLGGDRPALAQVLADPRLAALAARPRRTFADIPEPRRAVLDEVAARSLSVPIVIEPAAT</sequence>
<dbReference type="eggNOG" id="COG1503">
    <property type="taxonomic scope" value="Bacteria"/>
</dbReference>
<dbReference type="STRING" id="479431.Namu_2287"/>
<dbReference type="InterPro" id="IPR040783">
    <property type="entry name" value="VLRF1"/>
</dbReference>
<reference evidence="3" key="1">
    <citation type="submission" date="2009-09" db="EMBL/GenBank/DDBJ databases">
        <title>The complete genome of Nakamurella multipartita DSM 44233.</title>
        <authorList>
            <consortium name="US DOE Joint Genome Institute (JGI-PGF)"/>
            <person name="Lucas S."/>
            <person name="Copeland A."/>
            <person name="Lapidus A."/>
            <person name="Glavina del Rio T."/>
            <person name="Dalin E."/>
            <person name="Tice H."/>
            <person name="Bruce D."/>
            <person name="Goodwin L."/>
            <person name="Pitluck S."/>
            <person name="Kyrpides N."/>
            <person name="Mavromatis K."/>
            <person name="Ivanova N."/>
            <person name="Ovchinnikova G."/>
            <person name="Sims D."/>
            <person name="Meincke L."/>
            <person name="Brettin T."/>
            <person name="Detter J.C."/>
            <person name="Han C."/>
            <person name="Larimer F."/>
            <person name="Land M."/>
            <person name="Hauser L."/>
            <person name="Markowitz V."/>
            <person name="Cheng J.-F."/>
            <person name="Hugenholtz P."/>
            <person name="Woyke T."/>
            <person name="Wu D."/>
            <person name="Klenk H.-P."/>
            <person name="Eisen J.A."/>
        </authorList>
    </citation>
    <scope>NUCLEOTIDE SEQUENCE [LARGE SCALE GENOMIC DNA]</scope>
    <source>
        <strain evidence="3">ATCC 700099 / DSM 44233 / CIP 104796 / JCM 9543 / NBRC 105858 / Y-104</strain>
    </source>
</reference>
<dbReference type="HOGENOM" id="CLU_082731_0_0_11"/>
<dbReference type="RefSeq" id="WP_015747554.1">
    <property type="nucleotide sequence ID" value="NC_013235.1"/>
</dbReference>
<protein>
    <recommendedName>
        <fullName evidence="1">Actinobacteria/chloroflexi VLRF1 release factor domain-containing protein</fullName>
    </recommendedName>
</protein>
<dbReference type="AlphaFoldDB" id="C8XKA2"/>
<proteinExistence type="predicted"/>
<gene>
    <name evidence="2" type="ordered locus">Namu_2287</name>
</gene>
<organism evidence="2 3">
    <name type="scientific">Nakamurella multipartita (strain ATCC 700099 / DSM 44233 / CIP 104796 / JCM 9543 / NBRC 105858 / Y-104)</name>
    <name type="common">Microsphaera multipartita</name>
    <dbReference type="NCBI Taxonomy" id="479431"/>
    <lineage>
        <taxon>Bacteria</taxon>
        <taxon>Bacillati</taxon>
        <taxon>Actinomycetota</taxon>
        <taxon>Actinomycetes</taxon>
        <taxon>Nakamurellales</taxon>
        <taxon>Nakamurellaceae</taxon>
        <taxon>Nakamurella</taxon>
    </lineage>
</organism>
<dbReference type="InParanoid" id="C8XKA2"/>
<evidence type="ECO:0000313" key="2">
    <source>
        <dbReference type="EMBL" id="ACV78664.1"/>
    </source>
</evidence>
<dbReference type="NCBIfam" id="NF041024">
    <property type="entry name" value="acVLRF1_NCBI"/>
    <property type="match status" value="1"/>
</dbReference>
<dbReference type="EMBL" id="CP001737">
    <property type="protein sequence ID" value="ACV78664.1"/>
    <property type="molecule type" value="Genomic_DNA"/>
</dbReference>
<dbReference type="SUPFAM" id="SSF53137">
    <property type="entry name" value="Translational machinery components"/>
    <property type="match status" value="1"/>
</dbReference>
<dbReference type="Pfam" id="PF18859">
    <property type="entry name" value="acVLRF1"/>
    <property type="match status" value="1"/>
</dbReference>